<accession>C7R2E8</accession>
<dbReference type="GO" id="GO:0005886">
    <property type="term" value="C:plasma membrane"/>
    <property type="evidence" value="ECO:0007669"/>
    <property type="project" value="UniProtKB-SubCell"/>
</dbReference>
<feature type="transmembrane region" description="Helical" evidence="6">
    <location>
        <begin position="43"/>
        <end position="63"/>
    </location>
</feature>
<keyword evidence="3 6" id="KW-0812">Transmembrane</keyword>
<keyword evidence="5 6" id="KW-0472">Membrane</keyword>
<name>C7R2E8_JONDD</name>
<dbReference type="AlphaFoldDB" id="C7R2E8"/>
<reference evidence="8 9" key="1">
    <citation type="journal article" date="2009" name="Stand. Genomic Sci.">
        <title>Complete genome sequence of Jonesia denitrificans type strain (Prevot 55134).</title>
        <authorList>
            <person name="Pukall R."/>
            <person name="Gehrich-Schroter G."/>
            <person name="Lapidus A."/>
            <person name="Nolan M."/>
            <person name="Glavina Del Rio T."/>
            <person name="Lucas S."/>
            <person name="Chen F."/>
            <person name="Tice H."/>
            <person name="Pitluck S."/>
            <person name="Cheng J.F."/>
            <person name="Copeland A."/>
            <person name="Saunders E."/>
            <person name="Brettin T."/>
            <person name="Detter J.C."/>
            <person name="Bruce D."/>
            <person name="Goodwin L."/>
            <person name="Pati A."/>
            <person name="Ivanova N."/>
            <person name="Mavromatis K."/>
            <person name="Ovchinnikova G."/>
            <person name="Chen A."/>
            <person name="Palaniappan K."/>
            <person name="Land M."/>
            <person name="Hauser L."/>
            <person name="Chang Y.J."/>
            <person name="Jeffries C.D."/>
            <person name="Chain P."/>
            <person name="Goker M."/>
            <person name="Bristow J."/>
            <person name="Eisen J.A."/>
            <person name="Markowitz V."/>
            <person name="Hugenholtz P."/>
            <person name="Kyrpides N.C."/>
            <person name="Klenk H.P."/>
            <person name="Han C."/>
        </authorList>
    </citation>
    <scope>NUCLEOTIDE SEQUENCE [LARGE SCALE GENOMIC DNA]</scope>
    <source>
        <strain evidence="9">ATCC 14870 / DSM 20603 / BCRC 15368 / CIP 55.134 / JCM 11481 / NBRC 15587 / NCTC 10816 / Prevot 55134</strain>
    </source>
</reference>
<dbReference type="EMBL" id="CP001706">
    <property type="protein sequence ID" value="ACV08519.1"/>
    <property type="molecule type" value="Genomic_DNA"/>
</dbReference>
<sequence>MGIIAGLILGLGLLLIWMSLWEAPDTAKKASWLIGFEEDLLVAGLRGISTTTFFAAVALFAALVAALTFVITGLTVGAALAGLAASVAPFIIVKSRAERQRIRRREVWPDVVDHLISGVRAGLPLPEAVAHLGMRGPEQLREEFAIFGREYRATGRFDDCLITLKERLADPTADRVIEALRVTRSVGGTEIGHLLSTLATFLRQDLRVRGELEARQSWTVGGARVAAAAPWLILAMLAVRPEAASAFNTTLGGILIISGAGATALAYTIMIRIGRLPQDERVLR</sequence>
<evidence type="ECO:0000256" key="5">
    <source>
        <dbReference type="ARBA" id="ARBA00023136"/>
    </source>
</evidence>
<protein>
    <submittedName>
        <fullName evidence="8">Type II secretion system protein</fullName>
    </submittedName>
</protein>
<dbReference type="KEGG" id="jde:Jden_0857"/>
<evidence type="ECO:0000256" key="2">
    <source>
        <dbReference type="ARBA" id="ARBA00022475"/>
    </source>
</evidence>
<dbReference type="HOGENOM" id="CLU_064032_0_0_11"/>
<evidence type="ECO:0000313" key="9">
    <source>
        <dbReference type="Proteomes" id="UP000000628"/>
    </source>
</evidence>
<feature type="transmembrane region" description="Helical" evidence="6">
    <location>
        <begin position="251"/>
        <end position="274"/>
    </location>
</feature>
<feature type="domain" description="Type II secretion system protein GspF" evidence="7">
    <location>
        <begin position="113"/>
        <end position="237"/>
    </location>
</feature>
<dbReference type="Proteomes" id="UP000000628">
    <property type="component" value="Chromosome"/>
</dbReference>
<dbReference type="PANTHER" id="PTHR35007">
    <property type="entry name" value="INTEGRAL MEMBRANE PROTEIN-RELATED"/>
    <property type="match status" value="1"/>
</dbReference>
<dbReference type="Pfam" id="PF00482">
    <property type="entry name" value="T2SSF"/>
    <property type="match status" value="1"/>
</dbReference>
<comment type="subcellular location">
    <subcellularLocation>
        <location evidence="1">Cell membrane</location>
        <topology evidence="1">Multi-pass membrane protein</topology>
    </subcellularLocation>
</comment>
<dbReference type="OrthoDB" id="3217742at2"/>
<feature type="transmembrane region" description="Helical" evidence="6">
    <location>
        <begin position="217"/>
        <end position="239"/>
    </location>
</feature>
<dbReference type="PANTHER" id="PTHR35007:SF3">
    <property type="entry name" value="POSSIBLE CONSERVED ALANINE RICH MEMBRANE PROTEIN"/>
    <property type="match status" value="1"/>
</dbReference>
<proteinExistence type="predicted"/>
<dbReference type="eggNOG" id="COG4965">
    <property type="taxonomic scope" value="Bacteria"/>
</dbReference>
<feature type="transmembrane region" description="Helical" evidence="6">
    <location>
        <begin position="6"/>
        <end position="23"/>
    </location>
</feature>
<dbReference type="RefSeq" id="WP_015771147.1">
    <property type="nucleotide sequence ID" value="NC_013174.1"/>
</dbReference>
<evidence type="ECO:0000256" key="3">
    <source>
        <dbReference type="ARBA" id="ARBA00022692"/>
    </source>
</evidence>
<dbReference type="STRING" id="471856.Jden_0857"/>
<feature type="transmembrane region" description="Helical" evidence="6">
    <location>
        <begin position="69"/>
        <end position="93"/>
    </location>
</feature>
<evidence type="ECO:0000313" key="8">
    <source>
        <dbReference type="EMBL" id="ACV08519.1"/>
    </source>
</evidence>
<evidence type="ECO:0000256" key="6">
    <source>
        <dbReference type="SAM" id="Phobius"/>
    </source>
</evidence>
<gene>
    <name evidence="8" type="ordered locus">Jden_0857</name>
</gene>
<dbReference type="InterPro" id="IPR018076">
    <property type="entry name" value="T2SS_GspF_dom"/>
</dbReference>
<keyword evidence="2" id="KW-1003">Cell membrane</keyword>
<organism evidence="8 9">
    <name type="scientific">Jonesia denitrificans (strain ATCC 14870 / DSM 20603 / BCRC 15368 / CIP 55.134 / JCM 11481 / NBRC 15587 / NCTC 10816 / Prevot 55134)</name>
    <name type="common">Listeria denitrificans</name>
    <dbReference type="NCBI Taxonomy" id="471856"/>
    <lineage>
        <taxon>Bacteria</taxon>
        <taxon>Bacillati</taxon>
        <taxon>Actinomycetota</taxon>
        <taxon>Actinomycetes</taxon>
        <taxon>Micrococcales</taxon>
        <taxon>Jonesiaceae</taxon>
        <taxon>Jonesia</taxon>
    </lineage>
</organism>
<evidence type="ECO:0000256" key="4">
    <source>
        <dbReference type="ARBA" id="ARBA00022989"/>
    </source>
</evidence>
<keyword evidence="9" id="KW-1185">Reference proteome</keyword>
<evidence type="ECO:0000256" key="1">
    <source>
        <dbReference type="ARBA" id="ARBA00004651"/>
    </source>
</evidence>
<evidence type="ECO:0000259" key="7">
    <source>
        <dbReference type="Pfam" id="PF00482"/>
    </source>
</evidence>
<keyword evidence="4 6" id="KW-1133">Transmembrane helix</keyword>